<evidence type="ECO:0000256" key="12">
    <source>
        <dbReference type="ARBA" id="ARBA00022989"/>
    </source>
</evidence>
<evidence type="ECO:0000256" key="3">
    <source>
        <dbReference type="ARBA" id="ARBA00004663"/>
    </source>
</evidence>
<evidence type="ECO:0000256" key="4">
    <source>
        <dbReference type="ARBA" id="ARBA00010561"/>
    </source>
</evidence>
<evidence type="ECO:0000256" key="7">
    <source>
        <dbReference type="ARBA" id="ARBA00022475"/>
    </source>
</evidence>
<evidence type="ECO:0000256" key="8">
    <source>
        <dbReference type="ARBA" id="ARBA00022573"/>
    </source>
</evidence>
<dbReference type="RefSeq" id="WP_163950533.1">
    <property type="nucleotide sequence ID" value="NZ_JAAIKC010000008.1"/>
</dbReference>
<dbReference type="Pfam" id="PF02654">
    <property type="entry name" value="CobS"/>
    <property type="match status" value="1"/>
</dbReference>
<evidence type="ECO:0000256" key="18">
    <source>
        <dbReference type="ARBA" id="ARBA00049504"/>
    </source>
</evidence>
<feature type="transmembrane region" description="Helical" evidence="19">
    <location>
        <begin position="72"/>
        <end position="89"/>
    </location>
</feature>
<keyword evidence="7 19" id="KW-1003">Cell membrane</keyword>
<evidence type="ECO:0000256" key="1">
    <source>
        <dbReference type="ARBA" id="ARBA00001946"/>
    </source>
</evidence>
<dbReference type="InterPro" id="IPR003805">
    <property type="entry name" value="CobS"/>
</dbReference>
<feature type="transmembrane region" description="Helical" evidence="19">
    <location>
        <begin position="42"/>
        <end position="60"/>
    </location>
</feature>
<dbReference type="GO" id="GO:0008818">
    <property type="term" value="F:cobalamin 5'-phosphate synthase activity"/>
    <property type="evidence" value="ECO:0007669"/>
    <property type="project" value="UniProtKB-UniRule"/>
</dbReference>
<dbReference type="UniPathway" id="UPA00148">
    <property type="reaction ID" value="UER00238"/>
</dbReference>
<evidence type="ECO:0000256" key="11">
    <source>
        <dbReference type="ARBA" id="ARBA00022842"/>
    </source>
</evidence>
<dbReference type="EC" id="2.7.8.26" evidence="5 19"/>
<comment type="caution">
    <text evidence="20">The sequence shown here is derived from an EMBL/GenBank/DDBJ whole genome shotgun (WGS) entry which is preliminary data.</text>
</comment>
<dbReference type="PANTHER" id="PTHR34148:SF1">
    <property type="entry name" value="ADENOSYLCOBINAMIDE-GDP RIBAZOLETRANSFERASE"/>
    <property type="match status" value="1"/>
</dbReference>
<evidence type="ECO:0000256" key="14">
    <source>
        <dbReference type="ARBA" id="ARBA00025228"/>
    </source>
</evidence>
<feature type="transmembrane region" description="Helical" evidence="19">
    <location>
        <begin position="117"/>
        <end position="140"/>
    </location>
</feature>
<comment type="pathway">
    <text evidence="3 19">Cofactor biosynthesis; adenosylcobalamin biosynthesis; adenosylcobalamin from cob(II)yrinate a,c-diamide: step 7/7.</text>
</comment>
<evidence type="ECO:0000256" key="15">
    <source>
        <dbReference type="ARBA" id="ARBA00032605"/>
    </source>
</evidence>
<evidence type="ECO:0000256" key="19">
    <source>
        <dbReference type="HAMAP-Rule" id="MF_00719"/>
    </source>
</evidence>
<evidence type="ECO:0000256" key="10">
    <source>
        <dbReference type="ARBA" id="ARBA00022692"/>
    </source>
</evidence>
<evidence type="ECO:0000256" key="16">
    <source>
        <dbReference type="ARBA" id="ARBA00032853"/>
    </source>
</evidence>
<dbReference type="NCBIfam" id="TIGR00317">
    <property type="entry name" value="cobS"/>
    <property type="match status" value="1"/>
</dbReference>
<evidence type="ECO:0000256" key="13">
    <source>
        <dbReference type="ARBA" id="ARBA00023136"/>
    </source>
</evidence>
<keyword evidence="10 19" id="KW-0812">Transmembrane</keyword>
<dbReference type="EMBL" id="JAAIKC010000008">
    <property type="protein sequence ID" value="NEW08189.1"/>
    <property type="molecule type" value="Genomic_DNA"/>
</dbReference>
<sequence>MRSTRMALNNWLHGGIAAFQFLTRLPIPVQIEYTGQVFRRSVVFYPLAGLVIGLILFFAGQGLRFMMPAMPAAVLLLGLWVFLTGGLHLDGLMDTADGILSHRPLEQMLEIMKDSRVGAMGVIVCVLHLLLKFSLLFSMLGSEQGGWKAASFFLVMIPIWSRWFMVVAIYGWPYARRESGLGSLFHGVTKGYVALSTVGALLVTTIAAAIGHSRLTALLGAVPAWSFVIGFFVLTFLGGYLAAVYISRKLGGLTGDTYGALNELLEAFLLLVAVAVCIT</sequence>
<evidence type="ECO:0000256" key="6">
    <source>
        <dbReference type="ARBA" id="ARBA00015850"/>
    </source>
</evidence>
<dbReference type="GO" id="GO:0051073">
    <property type="term" value="F:adenosylcobinamide-GDP ribazoletransferase activity"/>
    <property type="evidence" value="ECO:0007669"/>
    <property type="project" value="UniProtKB-UniRule"/>
</dbReference>
<comment type="catalytic activity">
    <reaction evidence="18 19">
        <text>alpha-ribazole 5'-phosphate + adenosylcob(III)inamide-GDP = adenosylcob(III)alamin 5'-phosphate + GMP + H(+)</text>
        <dbReference type="Rhea" id="RHEA:23560"/>
        <dbReference type="ChEBI" id="CHEBI:15378"/>
        <dbReference type="ChEBI" id="CHEBI:57918"/>
        <dbReference type="ChEBI" id="CHEBI:58115"/>
        <dbReference type="ChEBI" id="CHEBI:60487"/>
        <dbReference type="ChEBI" id="CHEBI:60493"/>
        <dbReference type="EC" id="2.7.8.26"/>
    </reaction>
</comment>
<keyword evidence="13 19" id="KW-0472">Membrane</keyword>
<protein>
    <recommendedName>
        <fullName evidence="6 19">Adenosylcobinamide-GDP ribazoletransferase</fullName>
        <ecNumber evidence="5 19">2.7.8.26</ecNumber>
    </recommendedName>
    <alternativeName>
        <fullName evidence="16 19">Cobalamin synthase</fullName>
    </alternativeName>
    <alternativeName>
        <fullName evidence="15 19">Cobalamin-5'-phosphate synthase</fullName>
    </alternativeName>
</protein>
<evidence type="ECO:0000313" key="20">
    <source>
        <dbReference type="EMBL" id="NEW08189.1"/>
    </source>
</evidence>
<dbReference type="AlphaFoldDB" id="A0A6G4A2Z5"/>
<feature type="transmembrane region" description="Helical" evidence="19">
    <location>
        <begin position="152"/>
        <end position="172"/>
    </location>
</feature>
<comment type="similarity">
    <text evidence="4 19">Belongs to the CobS family.</text>
</comment>
<comment type="function">
    <text evidence="14 19">Joins adenosylcobinamide-GDP and alpha-ribazole to generate adenosylcobalamin (Ado-cobalamin). Also synthesizes adenosylcobalamin 5'-phosphate from adenosylcobinamide-GDP and alpha-ribazole 5'-phosphate.</text>
</comment>
<dbReference type="HAMAP" id="MF_00719">
    <property type="entry name" value="CobS"/>
    <property type="match status" value="1"/>
</dbReference>
<comment type="cofactor">
    <cofactor evidence="1 19">
        <name>Mg(2+)</name>
        <dbReference type="ChEBI" id="CHEBI:18420"/>
    </cofactor>
</comment>
<comment type="catalytic activity">
    <reaction evidence="17 19">
        <text>alpha-ribazole + adenosylcob(III)inamide-GDP = adenosylcob(III)alamin + GMP + H(+)</text>
        <dbReference type="Rhea" id="RHEA:16049"/>
        <dbReference type="ChEBI" id="CHEBI:10329"/>
        <dbReference type="ChEBI" id="CHEBI:15378"/>
        <dbReference type="ChEBI" id="CHEBI:18408"/>
        <dbReference type="ChEBI" id="CHEBI:58115"/>
        <dbReference type="ChEBI" id="CHEBI:60487"/>
        <dbReference type="EC" id="2.7.8.26"/>
    </reaction>
</comment>
<proteinExistence type="inferred from homology"/>
<feature type="transmembrane region" description="Helical" evidence="19">
    <location>
        <begin position="222"/>
        <end position="246"/>
    </location>
</feature>
<evidence type="ECO:0000256" key="9">
    <source>
        <dbReference type="ARBA" id="ARBA00022679"/>
    </source>
</evidence>
<keyword evidence="12 19" id="KW-1133">Transmembrane helix</keyword>
<keyword evidence="8 19" id="KW-0169">Cobalamin biosynthesis</keyword>
<comment type="subcellular location">
    <subcellularLocation>
        <location evidence="2 19">Cell membrane</location>
        <topology evidence="2 19">Multi-pass membrane protein</topology>
    </subcellularLocation>
</comment>
<evidence type="ECO:0000256" key="17">
    <source>
        <dbReference type="ARBA" id="ARBA00048623"/>
    </source>
</evidence>
<evidence type="ECO:0000256" key="5">
    <source>
        <dbReference type="ARBA" id="ARBA00013200"/>
    </source>
</evidence>
<dbReference type="GO" id="GO:0009236">
    <property type="term" value="P:cobalamin biosynthetic process"/>
    <property type="evidence" value="ECO:0007669"/>
    <property type="project" value="UniProtKB-UniRule"/>
</dbReference>
<evidence type="ECO:0000256" key="2">
    <source>
        <dbReference type="ARBA" id="ARBA00004651"/>
    </source>
</evidence>
<feature type="transmembrane region" description="Helical" evidence="19">
    <location>
        <begin position="192"/>
        <end position="210"/>
    </location>
</feature>
<organism evidence="20">
    <name type="scientific">Paenibacillus sp. SYP-B3998</name>
    <dbReference type="NCBI Taxonomy" id="2678564"/>
    <lineage>
        <taxon>Bacteria</taxon>
        <taxon>Bacillati</taxon>
        <taxon>Bacillota</taxon>
        <taxon>Bacilli</taxon>
        <taxon>Bacillales</taxon>
        <taxon>Paenibacillaceae</taxon>
        <taxon>Paenibacillus</taxon>
    </lineage>
</organism>
<gene>
    <name evidence="19 20" type="primary">cobS</name>
    <name evidence="20" type="ORF">GK047_19500</name>
</gene>
<keyword evidence="11 19" id="KW-0460">Magnesium</keyword>
<reference evidence="20" key="1">
    <citation type="submission" date="2020-02" db="EMBL/GenBank/DDBJ databases">
        <authorList>
            <person name="Shen X.-R."/>
            <person name="Zhang Y.-X."/>
        </authorList>
    </citation>
    <scope>NUCLEOTIDE SEQUENCE</scope>
    <source>
        <strain evidence="20">SYP-B3998</strain>
    </source>
</reference>
<name>A0A6G4A2Z5_9BACL</name>
<accession>A0A6G4A2Z5</accession>
<dbReference type="GO" id="GO:0005886">
    <property type="term" value="C:plasma membrane"/>
    <property type="evidence" value="ECO:0007669"/>
    <property type="project" value="UniProtKB-SubCell"/>
</dbReference>
<keyword evidence="9 19" id="KW-0808">Transferase</keyword>
<dbReference type="PANTHER" id="PTHR34148">
    <property type="entry name" value="ADENOSYLCOBINAMIDE-GDP RIBAZOLETRANSFERASE"/>
    <property type="match status" value="1"/>
</dbReference>